<proteinExistence type="predicted"/>
<dbReference type="Proteomes" id="UP000011761">
    <property type="component" value="Unassembled WGS sequence"/>
</dbReference>
<name>M2M2Y1_BAUPA</name>
<evidence type="ECO:0000313" key="2">
    <source>
        <dbReference type="Proteomes" id="UP000011761"/>
    </source>
</evidence>
<keyword evidence="2" id="KW-1185">Reference proteome</keyword>
<dbReference type="KEGG" id="bcom:BAUCODRAFT_330978"/>
<sequence>MGRFGGEVPAWVKEVDGSVQSTLSDLALEARSFENNDRHRTRGLAIRLSRKCNRGRCAQHALGSALHAR</sequence>
<evidence type="ECO:0000313" key="1">
    <source>
        <dbReference type="EMBL" id="EMC90891.1"/>
    </source>
</evidence>
<organism evidence="1 2">
    <name type="scientific">Baudoinia panamericana (strain UAMH 10762)</name>
    <name type="common">Angels' share fungus</name>
    <name type="synonym">Baudoinia compniacensis (strain UAMH 10762)</name>
    <dbReference type="NCBI Taxonomy" id="717646"/>
    <lineage>
        <taxon>Eukaryota</taxon>
        <taxon>Fungi</taxon>
        <taxon>Dikarya</taxon>
        <taxon>Ascomycota</taxon>
        <taxon>Pezizomycotina</taxon>
        <taxon>Dothideomycetes</taxon>
        <taxon>Dothideomycetidae</taxon>
        <taxon>Mycosphaerellales</taxon>
        <taxon>Teratosphaeriaceae</taxon>
        <taxon>Baudoinia</taxon>
    </lineage>
</organism>
<gene>
    <name evidence="1" type="ORF">BAUCODRAFT_330978</name>
</gene>
<dbReference type="AlphaFoldDB" id="M2M2Y1"/>
<protein>
    <submittedName>
        <fullName evidence="1">Uncharacterized protein</fullName>
    </submittedName>
</protein>
<dbReference type="EMBL" id="KB445565">
    <property type="protein sequence ID" value="EMC90891.1"/>
    <property type="molecule type" value="Genomic_DNA"/>
</dbReference>
<reference evidence="1 2" key="1">
    <citation type="journal article" date="2012" name="PLoS Pathog.">
        <title>Diverse lifestyles and strategies of plant pathogenesis encoded in the genomes of eighteen Dothideomycetes fungi.</title>
        <authorList>
            <person name="Ohm R.A."/>
            <person name="Feau N."/>
            <person name="Henrissat B."/>
            <person name="Schoch C.L."/>
            <person name="Horwitz B.A."/>
            <person name="Barry K.W."/>
            <person name="Condon B.J."/>
            <person name="Copeland A.C."/>
            <person name="Dhillon B."/>
            <person name="Glaser F."/>
            <person name="Hesse C.N."/>
            <person name="Kosti I."/>
            <person name="LaButti K."/>
            <person name="Lindquist E.A."/>
            <person name="Lucas S."/>
            <person name="Salamov A.A."/>
            <person name="Bradshaw R.E."/>
            <person name="Ciuffetti L."/>
            <person name="Hamelin R.C."/>
            <person name="Kema G.H.J."/>
            <person name="Lawrence C."/>
            <person name="Scott J.A."/>
            <person name="Spatafora J.W."/>
            <person name="Turgeon B.G."/>
            <person name="de Wit P.J.G.M."/>
            <person name="Zhong S."/>
            <person name="Goodwin S.B."/>
            <person name="Grigoriev I.V."/>
        </authorList>
    </citation>
    <scope>NUCLEOTIDE SEQUENCE [LARGE SCALE GENOMIC DNA]</scope>
    <source>
        <strain evidence="1 2">UAMH 10762</strain>
    </source>
</reference>
<dbReference type="HOGENOM" id="CLU_2775546_0_0_1"/>
<dbReference type="GeneID" id="19111959"/>
<accession>M2M2Y1</accession>
<dbReference type="RefSeq" id="XP_007681836.1">
    <property type="nucleotide sequence ID" value="XM_007683646.1"/>
</dbReference>